<dbReference type="RefSeq" id="WP_212821734.1">
    <property type="nucleotide sequence ID" value="NZ_AP023359.1"/>
</dbReference>
<feature type="region of interest" description="Disordered" evidence="4">
    <location>
        <begin position="124"/>
        <end position="144"/>
    </location>
</feature>
<dbReference type="InterPro" id="IPR036291">
    <property type="entry name" value="NAD(P)-bd_dom_sf"/>
</dbReference>
<sequence>MRRILVTGAGGRIGNYLRQRLPGPDRILRLLDVGPQTAPAPGEPVEVLRADLTDAGAVAAACAGVDAVVHLAALRGEDTWENILRVNVDGTRTLLEAARVAGVPRVVLASSIHAAGFYRRPDAAPEPAGVPAPAGADGVPSGSVPRPDSYYGWSKAAAESLGSLYADRFGMTVFALRIGACTTTPAAWNRDGWLSPDDCARLVDACLTTDATGFRVLWGVSRNRDRWWSLAEGAEIGYDPVDDAEAHTAGMTPMDDAHAPTVGLLGGTFCTLPLGRPR</sequence>
<dbReference type="Gene3D" id="3.40.50.720">
    <property type="entry name" value="NAD(P)-binding Rossmann-like Domain"/>
    <property type="match status" value="1"/>
</dbReference>
<feature type="domain" description="NAD-dependent epimerase/dehydratase" evidence="5">
    <location>
        <begin position="4"/>
        <end position="178"/>
    </location>
</feature>
<dbReference type="InterPro" id="IPR001509">
    <property type="entry name" value="Epimerase_deHydtase"/>
</dbReference>
<dbReference type="AlphaFoldDB" id="A0A810MS64"/>
<dbReference type="Pfam" id="PF01370">
    <property type="entry name" value="Epimerase"/>
    <property type="match status" value="1"/>
</dbReference>
<evidence type="ECO:0000313" key="7">
    <source>
        <dbReference type="Proteomes" id="UP000680866"/>
    </source>
</evidence>
<name>A0A810MS64_9ACTN</name>
<keyword evidence="3" id="KW-0520">NAD</keyword>
<organism evidence="6 7">
    <name type="scientific">Polymorphospora rubra</name>
    <dbReference type="NCBI Taxonomy" id="338584"/>
    <lineage>
        <taxon>Bacteria</taxon>
        <taxon>Bacillati</taxon>
        <taxon>Actinomycetota</taxon>
        <taxon>Actinomycetes</taxon>
        <taxon>Micromonosporales</taxon>
        <taxon>Micromonosporaceae</taxon>
        <taxon>Polymorphospora</taxon>
    </lineage>
</organism>
<evidence type="ECO:0000256" key="3">
    <source>
        <dbReference type="ARBA" id="ARBA00023027"/>
    </source>
</evidence>
<reference evidence="6" key="1">
    <citation type="submission" date="2020-08" db="EMBL/GenBank/DDBJ databases">
        <title>Whole genome shotgun sequence of Polymorphospora rubra NBRC 101157.</title>
        <authorList>
            <person name="Komaki H."/>
            <person name="Tamura T."/>
        </authorList>
    </citation>
    <scope>NUCLEOTIDE SEQUENCE</scope>
    <source>
        <strain evidence="6">NBRC 101157</strain>
    </source>
</reference>
<keyword evidence="7" id="KW-1185">Reference proteome</keyword>
<dbReference type="GO" id="GO:0016491">
    <property type="term" value="F:oxidoreductase activity"/>
    <property type="evidence" value="ECO:0007669"/>
    <property type="project" value="UniProtKB-KW"/>
</dbReference>
<keyword evidence="2" id="KW-0560">Oxidoreductase</keyword>
<protein>
    <submittedName>
        <fullName evidence="6">NAD-dependent dehydratase</fullName>
    </submittedName>
</protein>
<accession>A0A810MS64</accession>
<evidence type="ECO:0000259" key="5">
    <source>
        <dbReference type="Pfam" id="PF01370"/>
    </source>
</evidence>
<gene>
    <name evidence="6" type="ORF">Prubr_08030</name>
</gene>
<dbReference type="EMBL" id="AP023359">
    <property type="protein sequence ID" value="BCJ63782.1"/>
    <property type="molecule type" value="Genomic_DNA"/>
</dbReference>
<dbReference type="PANTHER" id="PTHR43103">
    <property type="entry name" value="NUCLEOSIDE-DIPHOSPHATE-SUGAR EPIMERASE"/>
    <property type="match status" value="1"/>
</dbReference>
<dbReference type="Proteomes" id="UP000680866">
    <property type="component" value="Chromosome"/>
</dbReference>
<feature type="compositionally biased region" description="Low complexity" evidence="4">
    <location>
        <begin position="125"/>
        <end position="143"/>
    </location>
</feature>
<dbReference type="SUPFAM" id="SSF51735">
    <property type="entry name" value="NAD(P)-binding Rossmann-fold domains"/>
    <property type="match status" value="1"/>
</dbReference>
<dbReference type="PANTHER" id="PTHR43103:SF5">
    <property type="entry name" value="4-EPIMERASE, PUTATIVE (AFU_ORTHOLOGUE AFUA_7G00360)-RELATED"/>
    <property type="match status" value="1"/>
</dbReference>
<evidence type="ECO:0000256" key="1">
    <source>
        <dbReference type="ARBA" id="ARBA00007637"/>
    </source>
</evidence>
<evidence type="ECO:0000256" key="4">
    <source>
        <dbReference type="SAM" id="MobiDB-lite"/>
    </source>
</evidence>
<proteinExistence type="inferred from homology"/>
<comment type="similarity">
    <text evidence="1">Belongs to the NAD(P)-dependent epimerase/dehydratase family.</text>
</comment>
<dbReference type="CDD" id="cd08946">
    <property type="entry name" value="SDR_e"/>
    <property type="match status" value="1"/>
</dbReference>
<evidence type="ECO:0000256" key="2">
    <source>
        <dbReference type="ARBA" id="ARBA00023002"/>
    </source>
</evidence>
<evidence type="ECO:0000313" key="6">
    <source>
        <dbReference type="EMBL" id="BCJ63782.1"/>
    </source>
</evidence>
<dbReference type="KEGG" id="pry:Prubr_08030"/>